<protein>
    <submittedName>
        <fullName evidence="2">Uncharacterized protein</fullName>
    </submittedName>
</protein>
<proteinExistence type="predicted"/>
<comment type="caution">
    <text evidence="2">The sequence shown here is derived from an EMBL/GenBank/DDBJ whole genome shotgun (WGS) entry which is preliminary data.</text>
</comment>
<accession>A0A9J5ZFE3</accession>
<keyword evidence="3" id="KW-1185">Reference proteome</keyword>
<dbReference type="AlphaFoldDB" id="A0A9J5ZFE3"/>
<evidence type="ECO:0000256" key="1">
    <source>
        <dbReference type="SAM" id="MobiDB-lite"/>
    </source>
</evidence>
<evidence type="ECO:0000313" key="2">
    <source>
        <dbReference type="EMBL" id="KAG5611370.1"/>
    </source>
</evidence>
<dbReference type="Proteomes" id="UP000824120">
    <property type="component" value="Chromosome 4"/>
</dbReference>
<feature type="region of interest" description="Disordered" evidence="1">
    <location>
        <begin position="27"/>
        <end position="72"/>
    </location>
</feature>
<organism evidence="2 3">
    <name type="scientific">Solanum commersonii</name>
    <name type="common">Commerson's wild potato</name>
    <name type="synonym">Commerson's nightshade</name>
    <dbReference type="NCBI Taxonomy" id="4109"/>
    <lineage>
        <taxon>Eukaryota</taxon>
        <taxon>Viridiplantae</taxon>
        <taxon>Streptophyta</taxon>
        <taxon>Embryophyta</taxon>
        <taxon>Tracheophyta</taxon>
        <taxon>Spermatophyta</taxon>
        <taxon>Magnoliopsida</taxon>
        <taxon>eudicotyledons</taxon>
        <taxon>Gunneridae</taxon>
        <taxon>Pentapetalae</taxon>
        <taxon>asterids</taxon>
        <taxon>lamiids</taxon>
        <taxon>Solanales</taxon>
        <taxon>Solanaceae</taxon>
        <taxon>Solanoideae</taxon>
        <taxon>Solaneae</taxon>
        <taxon>Solanum</taxon>
    </lineage>
</organism>
<gene>
    <name evidence="2" type="ORF">H5410_022651</name>
</gene>
<evidence type="ECO:0000313" key="3">
    <source>
        <dbReference type="Proteomes" id="UP000824120"/>
    </source>
</evidence>
<reference evidence="2 3" key="1">
    <citation type="submission" date="2020-09" db="EMBL/GenBank/DDBJ databases">
        <title>De no assembly of potato wild relative species, Solanum commersonii.</title>
        <authorList>
            <person name="Cho K."/>
        </authorList>
    </citation>
    <scope>NUCLEOTIDE SEQUENCE [LARGE SCALE GENOMIC DNA]</scope>
    <source>
        <strain evidence="2">LZ3.2</strain>
        <tissue evidence="2">Leaf</tissue>
    </source>
</reference>
<name>A0A9J5ZFE3_SOLCO</name>
<dbReference type="EMBL" id="JACXVP010000004">
    <property type="protein sequence ID" value="KAG5611370.1"/>
    <property type="molecule type" value="Genomic_DNA"/>
</dbReference>
<feature type="compositionally biased region" description="Polar residues" evidence="1">
    <location>
        <begin position="27"/>
        <end position="44"/>
    </location>
</feature>
<sequence>MCRVAKHVKKECMAELLDREEFQNKNVKSTGNESNQQWLGNGNKTFFHKWPSRPAPSLASAPAPRPKTDHRV</sequence>